<proteinExistence type="inferred from homology"/>
<evidence type="ECO:0000256" key="12">
    <source>
        <dbReference type="ARBA" id="ARBA00023319"/>
    </source>
</evidence>
<evidence type="ECO:0000313" key="19">
    <source>
        <dbReference type="Proteomes" id="UP000694701"/>
    </source>
</evidence>
<sequence>MWTQERWAALAVLSIILLLSKVAAPIEVPLDPKIQQELKQPPTIVKQSLKDYIVDPRDNIIIECEAKGTPVPTFQWRRNGKFFNVGKDPRVIMRSRSGTLEIRSSGKSEDYEGEYQCLATNEFGTAISNKILLRVSKSPLWPKEVLEPVVVREGESLVLPCNPPPGLPPPETFWMDSSIMPIIQDKRVSMGLNGDLFFSNVLARDATTDYSCNARFEFTHTIQQKNPYTLKVQTTRNVPETQPTFLSPKGLSSSKIVLRGEQLLLECIAAGVPSPNIDWIKKGADLPSKKVKIENFNKTLRLLNVSEEDSGDYVCMASNKIGSIRHSVEVQVKAAPYWLDKPTNLVLAPDENGRLVCRARGNPKPTIEWLMNGEPIESLLPNPNRQVLGDTILFHSVQIGSSAVYQCNASNEHGYLLANAFVNILDMAPRMLGPKNQLIKVIENNRTFLDCPFFGSPFPQLRWFKNGLGSGLDGGQYKLYINGTLEIKQARPEDQGTYTCVASNILGKMENQVRLEVKEPTRIVQAPEHVTQAKGTTVRFDCRVKHDPSLPATVTWLKDDKPLSPNLIGRIRKDNETLTIYNVNPEDAGTYTCSARTEIDENSASARLTVTVYCSLADRPDPPQDLELSDPSARSVRLTWVPGNENNSPVTHFLVQFEEDRWEPGKWQNLSIFNGNLNSVNLQLSPFVNYQFRVIAINAVGQSQPSLPSARYQTSGAPPDVVPSGLKGWGSKKNNMEITWQSTERNGLNLRYMVSWRRKDTEEEWNNTTTTRTKHIIHNTDTYVPYEIKIKAINDFGHSPESNIVIGYSGEDKPSTAPTELRVSKINSTKVNLQWVPVDPSTVNGEFKEYKVMNGTQAGEMKVQKFPPNVTEYIMNLPNRFTRFKFYLAARTQVGAGEVYAVESPHFTNEGQQASRLTLPQKSNLGFMGSSSLSICTSVCIRKYLSVLLSHLFFIAPNVKIWNLTVDANNDYANVSWKHNFSVDSSEFVLEFTLDSKSQMHILRAYEGNARFYWACWRPKSSSCNEQEDIATQGWFIGLMCAVALLVLILLIVCFIKRSRGGKYAVRDKKDLPLDNVDHKDQDGSFDYPSDEDNKPLQGSQTSLDGNVKESDDSLVDYGEGGDGQFNEDGSFIGQYTVKKDKEETEGNESSEATSPVNAIYSLA</sequence>
<dbReference type="SUPFAM" id="SSF48726">
    <property type="entry name" value="Immunoglobulin"/>
    <property type="match status" value="6"/>
</dbReference>
<dbReference type="Gene3D" id="2.60.40.10">
    <property type="entry name" value="Immunoglobulins"/>
    <property type="match status" value="9"/>
</dbReference>
<keyword evidence="7" id="KW-0130">Cell adhesion</keyword>
<dbReference type="SMART" id="SM00409">
    <property type="entry name" value="IG"/>
    <property type="match status" value="6"/>
</dbReference>
<feature type="domain" description="Ig-like" evidence="16">
    <location>
        <begin position="243"/>
        <end position="331"/>
    </location>
</feature>
<evidence type="ECO:0000256" key="1">
    <source>
        <dbReference type="ARBA" id="ARBA00004251"/>
    </source>
</evidence>
<keyword evidence="12" id="KW-0393">Immunoglobulin domain</keyword>
<feature type="domain" description="Fibronectin type-III" evidence="17">
    <location>
        <begin position="622"/>
        <end position="717"/>
    </location>
</feature>
<dbReference type="InterPro" id="IPR026966">
    <property type="entry name" value="Neurofascin/L1/NrCAM_C"/>
</dbReference>
<feature type="domain" description="Fibronectin type-III" evidence="17">
    <location>
        <begin position="817"/>
        <end position="911"/>
    </location>
</feature>
<evidence type="ECO:0000256" key="15">
    <source>
        <dbReference type="SAM" id="SignalP"/>
    </source>
</evidence>
<dbReference type="CDD" id="cd00063">
    <property type="entry name" value="FN3"/>
    <property type="match status" value="3"/>
</dbReference>
<dbReference type="InterPro" id="IPR036116">
    <property type="entry name" value="FN3_sf"/>
</dbReference>
<dbReference type="GO" id="GO:0007420">
    <property type="term" value="P:brain development"/>
    <property type="evidence" value="ECO:0007669"/>
    <property type="project" value="TreeGrafter"/>
</dbReference>
<dbReference type="InterPro" id="IPR007110">
    <property type="entry name" value="Ig-like_dom"/>
</dbReference>
<dbReference type="Pfam" id="PF13882">
    <property type="entry name" value="Bravo_FIGEY"/>
    <property type="match status" value="1"/>
</dbReference>
<name>A0A8C2HG90_CYPCA</name>
<dbReference type="PROSITE" id="PS00290">
    <property type="entry name" value="IG_MHC"/>
    <property type="match status" value="1"/>
</dbReference>
<evidence type="ECO:0000256" key="5">
    <source>
        <dbReference type="ARBA" id="ARBA00022729"/>
    </source>
</evidence>
<dbReference type="PANTHER" id="PTHR44170:SF12">
    <property type="entry name" value="NEUROFASCIN"/>
    <property type="match status" value="1"/>
</dbReference>
<keyword evidence="10" id="KW-1015">Disulfide bond</keyword>
<evidence type="ECO:0000259" key="17">
    <source>
        <dbReference type="PROSITE" id="PS50853"/>
    </source>
</evidence>
<dbReference type="InterPro" id="IPR003599">
    <property type="entry name" value="Ig_sub"/>
</dbReference>
<feature type="domain" description="Ig-like" evidence="16">
    <location>
        <begin position="336"/>
        <end position="423"/>
    </location>
</feature>
<evidence type="ECO:0000256" key="7">
    <source>
        <dbReference type="ARBA" id="ARBA00022889"/>
    </source>
</evidence>
<dbReference type="InterPro" id="IPR003598">
    <property type="entry name" value="Ig_sub2"/>
</dbReference>
<dbReference type="InterPro" id="IPR003006">
    <property type="entry name" value="Ig/MHC_CS"/>
</dbReference>
<feature type="transmembrane region" description="Helical" evidence="14">
    <location>
        <begin position="1034"/>
        <end position="1056"/>
    </location>
</feature>
<keyword evidence="6" id="KW-0677">Repeat</keyword>
<organism evidence="18 19">
    <name type="scientific">Cyprinus carpio</name>
    <name type="common">Common carp</name>
    <dbReference type="NCBI Taxonomy" id="7962"/>
    <lineage>
        <taxon>Eukaryota</taxon>
        <taxon>Metazoa</taxon>
        <taxon>Chordata</taxon>
        <taxon>Craniata</taxon>
        <taxon>Vertebrata</taxon>
        <taxon>Euteleostomi</taxon>
        <taxon>Actinopterygii</taxon>
        <taxon>Neopterygii</taxon>
        <taxon>Teleostei</taxon>
        <taxon>Ostariophysi</taxon>
        <taxon>Cypriniformes</taxon>
        <taxon>Cyprinidae</taxon>
        <taxon>Cyprininae</taxon>
        <taxon>Cyprinus</taxon>
    </lineage>
</organism>
<evidence type="ECO:0000256" key="4">
    <source>
        <dbReference type="ARBA" id="ARBA00022692"/>
    </source>
</evidence>
<feature type="signal peptide" evidence="15">
    <location>
        <begin position="1"/>
        <end position="25"/>
    </location>
</feature>
<keyword evidence="5 15" id="KW-0732">Signal</keyword>
<dbReference type="Proteomes" id="UP000694701">
    <property type="component" value="Unplaced"/>
</dbReference>
<evidence type="ECO:0000256" key="13">
    <source>
        <dbReference type="SAM" id="MobiDB-lite"/>
    </source>
</evidence>
<dbReference type="Pfam" id="PF07679">
    <property type="entry name" value="I-set"/>
    <property type="match status" value="3"/>
</dbReference>
<keyword evidence="11" id="KW-0325">Glycoprotein</keyword>
<dbReference type="SMART" id="SM00060">
    <property type="entry name" value="FN3"/>
    <property type="match status" value="3"/>
</dbReference>
<dbReference type="GO" id="GO:0007411">
    <property type="term" value="P:axon guidance"/>
    <property type="evidence" value="ECO:0007669"/>
    <property type="project" value="TreeGrafter"/>
</dbReference>
<feature type="chain" id="PRO_5034093977" evidence="15">
    <location>
        <begin position="26"/>
        <end position="1164"/>
    </location>
</feature>
<evidence type="ECO:0000313" key="18">
    <source>
        <dbReference type="Ensembl" id="ENSCCRP00020043048.1"/>
    </source>
</evidence>
<dbReference type="Pfam" id="PF13927">
    <property type="entry name" value="Ig_3"/>
    <property type="match status" value="2"/>
</dbReference>
<dbReference type="FunFam" id="2.60.40.10:FF:000038">
    <property type="entry name" value="Neuronal cell adhesion molecule"/>
    <property type="match status" value="1"/>
</dbReference>
<dbReference type="PROSITE" id="PS50853">
    <property type="entry name" value="FN3"/>
    <property type="match status" value="3"/>
</dbReference>
<reference evidence="18" key="1">
    <citation type="submission" date="2025-08" db="UniProtKB">
        <authorList>
            <consortium name="Ensembl"/>
        </authorList>
    </citation>
    <scope>IDENTIFICATION</scope>
</reference>
<evidence type="ECO:0000256" key="6">
    <source>
        <dbReference type="ARBA" id="ARBA00022737"/>
    </source>
</evidence>
<dbReference type="GO" id="GO:0030424">
    <property type="term" value="C:axon"/>
    <property type="evidence" value="ECO:0007669"/>
    <property type="project" value="TreeGrafter"/>
</dbReference>
<accession>A0A8C2HG90</accession>
<comment type="similarity">
    <text evidence="2">Belongs to the immunoglobulin superfamily. L1/neurofascin/NgCAM family.</text>
</comment>
<evidence type="ECO:0000256" key="9">
    <source>
        <dbReference type="ARBA" id="ARBA00023136"/>
    </source>
</evidence>
<dbReference type="GO" id="GO:0098632">
    <property type="term" value="F:cell-cell adhesion mediator activity"/>
    <property type="evidence" value="ECO:0007669"/>
    <property type="project" value="TreeGrafter"/>
</dbReference>
<feature type="domain" description="Ig-like" evidence="16">
    <location>
        <begin position="142"/>
        <end position="223"/>
    </location>
</feature>
<dbReference type="AlphaFoldDB" id="A0A8C2HG90"/>
<feature type="domain" description="Ig-like" evidence="16">
    <location>
        <begin position="434"/>
        <end position="516"/>
    </location>
</feature>
<dbReference type="Ensembl" id="ENSCCRT00020046965.1">
    <property type="protein sequence ID" value="ENSCCRP00020043048.1"/>
    <property type="gene ID" value="ENSCCRG00020007379.1"/>
</dbReference>
<dbReference type="FunFam" id="2.60.40.10:FF:000238">
    <property type="entry name" value="Neuronal cell adhesion molecule"/>
    <property type="match status" value="1"/>
</dbReference>
<dbReference type="PROSITE" id="PS50835">
    <property type="entry name" value="IG_LIKE"/>
    <property type="match status" value="6"/>
</dbReference>
<dbReference type="Pfam" id="PF00041">
    <property type="entry name" value="fn3"/>
    <property type="match status" value="2"/>
</dbReference>
<keyword evidence="9 14" id="KW-0472">Membrane</keyword>
<comment type="subcellular location">
    <subcellularLocation>
        <location evidence="1">Cell membrane</location>
        <topology evidence="1">Single-pass type I membrane protein</topology>
    </subcellularLocation>
</comment>
<dbReference type="InterPro" id="IPR036179">
    <property type="entry name" value="Ig-like_dom_sf"/>
</dbReference>
<evidence type="ECO:0000256" key="14">
    <source>
        <dbReference type="SAM" id="Phobius"/>
    </source>
</evidence>
<dbReference type="GO" id="GO:0005886">
    <property type="term" value="C:plasma membrane"/>
    <property type="evidence" value="ECO:0007669"/>
    <property type="project" value="UniProtKB-SubCell"/>
</dbReference>
<evidence type="ECO:0000256" key="2">
    <source>
        <dbReference type="ARBA" id="ARBA00008588"/>
    </source>
</evidence>
<keyword evidence="3" id="KW-1003">Cell membrane</keyword>
<evidence type="ECO:0000256" key="11">
    <source>
        <dbReference type="ARBA" id="ARBA00023180"/>
    </source>
</evidence>
<dbReference type="SMART" id="SM00408">
    <property type="entry name" value="IGc2"/>
    <property type="match status" value="5"/>
</dbReference>
<evidence type="ECO:0000259" key="16">
    <source>
        <dbReference type="PROSITE" id="PS50835"/>
    </source>
</evidence>
<dbReference type="FunFam" id="2.60.40.10:FF:000114">
    <property type="entry name" value="Neuronal cell adhesion molecule"/>
    <property type="match status" value="1"/>
</dbReference>
<dbReference type="PANTHER" id="PTHR44170">
    <property type="entry name" value="PROTEIN SIDEKICK"/>
    <property type="match status" value="1"/>
</dbReference>
<dbReference type="FunFam" id="2.60.40.10:FF:000005">
    <property type="entry name" value="Neuronal cell adhesion molecule"/>
    <property type="match status" value="1"/>
</dbReference>
<dbReference type="InterPro" id="IPR003961">
    <property type="entry name" value="FN3_dom"/>
</dbReference>
<feature type="region of interest" description="Disordered" evidence="13">
    <location>
        <begin position="1076"/>
        <end position="1164"/>
    </location>
</feature>
<evidence type="ECO:0000256" key="3">
    <source>
        <dbReference type="ARBA" id="ARBA00022475"/>
    </source>
</evidence>
<dbReference type="InterPro" id="IPR013098">
    <property type="entry name" value="Ig_I-set"/>
</dbReference>
<dbReference type="InterPro" id="IPR013783">
    <property type="entry name" value="Ig-like_fold"/>
</dbReference>
<feature type="domain" description="Fibronectin type-III" evidence="17">
    <location>
        <begin position="722"/>
        <end position="812"/>
    </location>
</feature>
<feature type="domain" description="Ig-like" evidence="16">
    <location>
        <begin position="42"/>
        <end position="128"/>
    </location>
</feature>
<keyword evidence="8 14" id="KW-1133">Transmembrane helix</keyword>
<keyword evidence="4 14" id="KW-0812">Transmembrane</keyword>
<dbReference type="SUPFAM" id="SSF49265">
    <property type="entry name" value="Fibronectin type III"/>
    <property type="match status" value="2"/>
</dbReference>
<dbReference type="FunFam" id="2.60.40.10:FF:000057">
    <property type="entry name" value="neural cell adhesion molecule L1"/>
    <property type="match status" value="1"/>
</dbReference>
<feature type="region of interest" description="Disordered" evidence="13">
    <location>
        <begin position="709"/>
        <end position="728"/>
    </location>
</feature>
<evidence type="ECO:0000256" key="8">
    <source>
        <dbReference type="ARBA" id="ARBA00022989"/>
    </source>
</evidence>
<evidence type="ECO:0000256" key="10">
    <source>
        <dbReference type="ARBA" id="ARBA00023157"/>
    </source>
</evidence>
<protein>
    <submittedName>
        <fullName evidence="18">Neurofascin homolog (chicken) a</fullName>
    </submittedName>
</protein>
<feature type="domain" description="Ig-like" evidence="16">
    <location>
        <begin position="520"/>
        <end position="611"/>
    </location>
</feature>
<dbReference type="FunFam" id="2.60.40.10:FF:000347">
    <property type="entry name" value="Neuronal cell adhesion molecule"/>
    <property type="match status" value="1"/>
</dbReference>
<dbReference type="FunFam" id="2.60.40.10:FF:000078">
    <property type="entry name" value="Neuronal cell adhesion molecule"/>
    <property type="match status" value="1"/>
</dbReference>